<accession>A0ABD0PIN4</accession>
<dbReference type="InterPro" id="IPR029058">
    <property type="entry name" value="AB_hydrolase_fold"/>
</dbReference>
<gene>
    <name evidence="1" type="ORF">M9458_029892</name>
</gene>
<reference evidence="1 2" key="1">
    <citation type="submission" date="2024-05" db="EMBL/GenBank/DDBJ databases">
        <title>Genome sequencing and assembly of Indian major carp, Cirrhinus mrigala (Hamilton, 1822).</title>
        <authorList>
            <person name="Mohindra V."/>
            <person name="Chowdhury L.M."/>
            <person name="Lal K."/>
            <person name="Jena J.K."/>
        </authorList>
    </citation>
    <scope>NUCLEOTIDE SEQUENCE [LARGE SCALE GENOMIC DNA]</scope>
    <source>
        <strain evidence="1">CM1030</strain>
        <tissue evidence="1">Blood</tissue>
    </source>
</reference>
<organism evidence="1 2">
    <name type="scientific">Cirrhinus mrigala</name>
    <name type="common">Mrigala</name>
    <dbReference type="NCBI Taxonomy" id="683832"/>
    <lineage>
        <taxon>Eukaryota</taxon>
        <taxon>Metazoa</taxon>
        <taxon>Chordata</taxon>
        <taxon>Craniata</taxon>
        <taxon>Vertebrata</taxon>
        <taxon>Euteleostomi</taxon>
        <taxon>Actinopterygii</taxon>
        <taxon>Neopterygii</taxon>
        <taxon>Teleostei</taxon>
        <taxon>Ostariophysi</taxon>
        <taxon>Cypriniformes</taxon>
        <taxon>Cyprinidae</taxon>
        <taxon>Labeoninae</taxon>
        <taxon>Labeonini</taxon>
        <taxon>Cirrhinus</taxon>
    </lineage>
</organism>
<keyword evidence="2" id="KW-1185">Reference proteome</keyword>
<dbReference type="Proteomes" id="UP001529510">
    <property type="component" value="Unassembled WGS sequence"/>
</dbReference>
<evidence type="ECO:0000313" key="1">
    <source>
        <dbReference type="EMBL" id="KAL0173924.1"/>
    </source>
</evidence>
<feature type="non-terminal residue" evidence="1">
    <location>
        <position position="58"/>
    </location>
</feature>
<evidence type="ECO:0000313" key="2">
    <source>
        <dbReference type="Proteomes" id="UP001529510"/>
    </source>
</evidence>
<dbReference type="AlphaFoldDB" id="A0ABD0PIN4"/>
<name>A0ABD0PIN4_CIRMR</name>
<protein>
    <submittedName>
        <fullName evidence="1">Uncharacterized protein</fullName>
    </submittedName>
</protein>
<dbReference type="EMBL" id="JAMKFB020000015">
    <property type="protein sequence ID" value="KAL0173924.1"/>
    <property type="molecule type" value="Genomic_DNA"/>
</dbReference>
<proteinExistence type="predicted"/>
<comment type="caution">
    <text evidence="1">The sequence shown here is derived from an EMBL/GenBank/DDBJ whole genome shotgun (WGS) entry which is preliminary data.</text>
</comment>
<dbReference type="Gene3D" id="3.40.50.1820">
    <property type="entry name" value="alpha/beta hydrolase"/>
    <property type="match status" value="1"/>
</dbReference>
<sequence length="58" mass="6775">MVMPMCTDGVVDMFEPQPWNFQAFSDECYNQFGVRPREDWAEIVYGGRNINAHSNIIF</sequence>